<evidence type="ECO:0000313" key="1">
    <source>
        <dbReference type="EMBL" id="GAQ93029.1"/>
    </source>
</evidence>
<reference evidence="1 2" key="1">
    <citation type="journal article" date="2014" name="Nat. Commun.">
        <title>Klebsormidium flaccidum genome reveals primary factors for plant terrestrial adaptation.</title>
        <authorList>
            <person name="Hori K."/>
            <person name="Maruyama F."/>
            <person name="Fujisawa T."/>
            <person name="Togashi T."/>
            <person name="Yamamoto N."/>
            <person name="Seo M."/>
            <person name="Sato S."/>
            <person name="Yamada T."/>
            <person name="Mori H."/>
            <person name="Tajima N."/>
            <person name="Moriyama T."/>
            <person name="Ikeuchi M."/>
            <person name="Watanabe M."/>
            <person name="Wada H."/>
            <person name="Kobayashi K."/>
            <person name="Saito M."/>
            <person name="Masuda T."/>
            <person name="Sasaki-Sekimoto Y."/>
            <person name="Mashiguchi K."/>
            <person name="Awai K."/>
            <person name="Shimojima M."/>
            <person name="Masuda S."/>
            <person name="Iwai M."/>
            <person name="Nobusawa T."/>
            <person name="Narise T."/>
            <person name="Kondo S."/>
            <person name="Saito H."/>
            <person name="Sato R."/>
            <person name="Murakawa M."/>
            <person name="Ihara Y."/>
            <person name="Oshima-Yamada Y."/>
            <person name="Ohtaka K."/>
            <person name="Satoh M."/>
            <person name="Sonobe K."/>
            <person name="Ishii M."/>
            <person name="Ohtani R."/>
            <person name="Kanamori-Sato M."/>
            <person name="Honoki R."/>
            <person name="Miyazaki D."/>
            <person name="Mochizuki H."/>
            <person name="Umetsu J."/>
            <person name="Higashi K."/>
            <person name="Shibata D."/>
            <person name="Kamiya Y."/>
            <person name="Sato N."/>
            <person name="Nakamura Y."/>
            <person name="Tabata S."/>
            <person name="Ida S."/>
            <person name="Kurokawa K."/>
            <person name="Ohta H."/>
        </authorList>
    </citation>
    <scope>NUCLEOTIDE SEQUENCE [LARGE SCALE GENOMIC DNA]</scope>
    <source>
        <strain evidence="1 2">NIES-2285</strain>
    </source>
</reference>
<dbReference type="STRING" id="105231.A0A1Y1ITY8"/>
<sequence length="126" mass="13658">MFQQSPYSELIGSLLYLSVCTRPDIAVAVGAVARHTSAPTEAHWTAAHGVVCYLAGTAEAGITFGGSGEVLEAFCDADNAEDIDTILRWGGIRLLKHPIASQQSKHIDVIHHFARKRVVRKEVDFA</sequence>
<dbReference type="EMBL" id="DF238209">
    <property type="protein sequence ID" value="GAQ93029.1"/>
    <property type="molecule type" value="Genomic_DNA"/>
</dbReference>
<name>A0A1Y1ITY8_KLENI</name>
<dbReference type="Proteomes" id="UP000054558">
    <property type="component" value="Unassembled WGS sequence"/>
</dbReference>
<protein>
    <recommendedName>
        <fullName evidence="3">Reverse transcriptase Ty1/copia-type domain-containing protein</fullName>
    </recommendedName>
</protein>
<dbReference type="OMA" id="DWARDID"/>
<dbReference type="AlphaFoldDB" id="A0A1Y1ITY8"/>
<gene>
    <name evidence="1" type="ORF">KFL_012600010</name>
</gene>
<evidence type="ECO:0000313" key="2">
    <source>
        <dbReference type="Proteomes" id="UP000054558"/>
    </source>
</evidence>
<keyword evidence="2" id="KW-1185">Reference proteome</keyword>
<evidence type="ECO:0008006" key="3">
    <source>
        <dbReference type="Google" id="ProtNLM"/>
    </source>
</evidence>
<dbReference type="PANTHER" id="PTHR11439">
    <property type="entry name" value="GAG-POL-RELATED RETROTRANSPOSON"/>
    <property type="match status" value="1"/>
</dbReference>
<accession>A0A1Y1ITY8</accession>
<organism evidence="1 2">
    <name type="scientific">Klebsormidium nitens</name>
    <name type="common">Green alga</name>
    <name type="synonym">Ulothrix nitens</name>
    <dbReference type="NCBI Taxonomy" id="105231"/>
    <lineage>
        <taxon>Eukaryota</taxon>
        <taxon>Viridiplantae</taxon>
        <taxon>Streptophyta</taxon>
        <taxon>Klebsormidiophyceae</taxon>
        <taxon>Klebsormidiales</taxon>
        <taxon>Klebsormidiaceae</taxon>
        <taxon>Klebsormidium</taxon>
    </lineage>
</organism>
<dbReference type="OrthoDB" id="1645289at2759"/>
<proteinExistence type="predicted"/>
<dbReference type="PANTHER" id="PTHR11439:SF483">
    <property type="entry name" value="PEPTIDE SYNTHASE GLIP-LIKE, PUTATIVE (AFU_ORTHOLOGUE AFUA_3G12920)-RELATED"/>
    <property type="match status" value="1"/>
</dbReference>